<sequence>MKRFCYLLLWLLTGFSIAANETAARRTLLLTASGKFCDPQEIQATGEIFSADEPASKEKPKSSLSPVNNLICSAER</sequence>
<name>A0ABS1C5Z4_9BACT</name>
<evidence type="ECO:0000313" key="3">
    <source>
        <dbReference type="EMBL" id="MBK0403985.1"/>
    </source>
</evidence>
<dbReference type="EMBL" id="JAEHFX010000007">
    <property type="protein sequence ID" value="MBK0403985.1"/>
    <property type="molecule type" value="Genomic_DNA"/>
</dbReference>
<accession>A0ABS1C5Z4</accession>
<feature type="compositionally biased region" description="Polar residues" evidence="1">
    <location>
        <begin position="62"/>
        <end position="76"/>
    </location>
</feature>
<proteinExistence type="predicted"/>
<keyword evidence="2" id="KW-0732">Signal</keyword>
<feature type="signal peptide" evidence="2">
    <location>
        <begin position="1"/>
        <end position="18"/>
    </location>
</feature>
<dbReference type="Proteomes" id="UP000644147">
    <property type="component" value="Unassembled WGS sequence"/>
</dbReference>
<reference evidence="3 4" key="1">
    <citation type="submission" date="2020-12" db="EMBL/GenBank/DDBJ databases">
        <title>Bacterial novel species Adhaeribacter sp. BT258 isolated from soil.</title>
        <authorList>
            <person name="Jung H.-Y."/>
        </authorList>
    </citation>
    <scope>NUCLEOTIDE SEQUENCE [LARGE SCALE GENOMIC DNA]</scope>
    <source>
        <strain evidence="3 4">BT258</strain>
    </source>
</reference>
<protein>
    <submittedName>
        <fullName evidence="3">Uncharacterized protein</fullName>
    </submittedName>
</protein>
<evidence type="ECO:0000256" key="2">
    <source>
        <dbReference type="SAM" id="SignalP"/>
    </source>
</evidence>
<comment type="caution">
    <text evidence="3">The sequence shown here is derived from an EMBL/GenBank/DDBJ whole genome shotgun (WGS) entry which is preliminary data.</text>
</comment>
<gene>
    <name evidence="3" type="ORF">I5M27_13400</name>
</gene>
<evidence type="ECO:0000313" key="4">
    <source>
        <dbReference type="Proteomes" id="UP000644147"/>
    </source>
</evidence>
<evidence type="ECO:0000256" key="1">
    <source>
        <dbReference type="SAM" id="MobiDB-lite"/>
    </source>
</evidence>
<dbReference type="RefSeq" id="WP_200506825.1">
    <property type="nucleotide sequence ID" value="NZ_JAEHFX010000007.1"/>
</dbReference>
<keyword evidence="4" id="KW-1185">Reference proteome</keyword>
<feature type="chain" id="PRO_5045283418" evidence="2">
    <location>
        <begin position="19"/>
        <end position="76"/>
    </location>
</feature>
<feature type="region of interest" description="Disordered" evidence="1">
    <location>
        <begin position="48"/>
        <end position="76"/>
    </location>
</feature>
<organism evidence="3 4">
    <name type="scientific">Adhaeribacter terrigena</name>
    <dbReference type="NCBI Taxonomy" id="2793070"/>
    <lineage>
        <taxon>Bacteria</taxon>
        <taxon>Pseudomonadati</taxon>
        <taxon>Bacteroidota</taxon>
        <taxon>Cytophagia</taxon>
        <taxon>Cytophagales</taxon>
        <taxon>Hymenobacteraceae</taxon>
        <taxon>Adhaeribacter</taxon>
    </lineage>
</organism>